<reference evidence="12 13" key="1">
    <citation type="submission" date="2022-03" db="EMBL/GenBank/DDBJ databases">
        <authorList>
            <person name="Nunn A."/>
            <person name="Chopra R."/>
            <person name="Nunn A."/>
            <person name="Contreras Garrido A."/>
        </authorList>
    </citation>
    <scope>NUCLEOTIDE SEQUENCE [LARGE SCALE GENOMIC DNA]</scope>
</reference>
<keyword evidence="4 9" id="KW-0805">Transcription regulation</keyword>
<evidence type="ECO:0000256" key="4">
    <source>
        <dbReference type="ARBA" id="ARBA00023015"/>
    </source>
</evidence>
<dbReference type="InterPro" id="IPR033389">
    <property type="entry name" value="AUX/IAA_dom"/>
</dbReference>
<comment type="subcellular location">
    <subcellularLocation>
        <location evidence="1 9">Nucleus</location>
    </subcellularLocation>
</comment>
<name>A0AAU9RYD9_THLAR</name>
<dbReference type="FunFam" id="3.10.20.90:FF:000225">
    <property type="entry name" value="Auxin-responsive protein"/>
    <property type="match status" value="1"/>
</dbReference>
<dbReference type="EMBL" id="OU466859">
    <property type="protein sequence ID" value="CAH2053541.1"/>
    <property type="molecule type" value="Genomic_DNA"/>
</dbReference>
<dbReference type="Proteomes" id="UP000836841">
    <property type="component" value="Chromosome 3"/>
</dbReference>
<evidence type="ECO:0000313" key="13">
    <source>
        <dbReference type="Proteomes" id="UP000836841"/>
    </source>
</evidence>
<feature type="domain" description="PB1" evidence="11">
    <location>
        <begin position="155"/>
        <end position="254"/>
    </location>
</feature>
<evidence type="ECO:0000256" key="7">
    <source>
        <dbReference type="ARBA" id="ARBA00023294"/>
    </source>
</evidence>
<feature type="compositionally biased region" description="Polar residues" evidence="10">
    <location>
        <begin position="121"/>
        <end position="141"/>
    </location>
</feature>
<keyword evidence="7 9" id="KW-0927">Auxin signaling pathway</keyword>
<dbReference type="Gene3D" id="3.10.20.90">
    <property type="entry name" value="Phosphatidylinositol 3-kinase Catalytic Subunit, Chain A, domain 1"/>
    <property type="match status" value="1"/>
</dbReference>
<dbReference type="AlphaFoldDB" id="A0AAU9RYD9"/>
<dbReference type="PANTHER" id="PTHR31734">
    <property type="entry name" value="AUXIN-RESPONSIVE PROTEIN IAA17"/>
    <property type="match status" value="1"/>
</dbReference>
<feature type="compositionally biased region" description="Polar residues" evidence="10">
    <location>
        <begin position="79"/>
        <end position="93"/>
    </location>
</feature>
<keyword evidence="5 9" id="KW-0804">Transcription</keyword>
<keyword evidence="13" id="KW-1185">Reference proteome</keyword>
<dbReference type="PANTHER" id="PTHR31734:SF2">
    <property type="entry name" value="AUXIN-RESPONSIVE PROTEIN IAA26"/>
    <property type="match status" value="1"/>
</dbReference>
<dbReference type="InterPro" id="IPR053793">
    <property type="entry name" value="PB1-like"/>
</dbReference>
<dbReference type="Pfam" id="PF02309">
    <property type="entry name" value="AUX_IAA"/>
    <property type="match status" value="1"/>
</dbReference>
<dbReference type="InterPro" id="IPR003311">
    <property type="entry name" value="AUX_IAA"/>
</dbReference>
<dbReference type="GO" id="GO:0006355">
    <property type="term" value="P:regulation of DNA-templated transcription"/>
    <property type="evidence" value="ECO:0007669"/>
    <property type="project" value="InterPro"/>
</dbReference>
<comment type="subunit">
    <text evidence="9">Homodimers and heterodimers.</text>
</comment>
<accession>A0AAU9RYD9</accession>
<dbReference type="PROSITE" id="PS51745">
    <property type="entry name" value="PB1"/>
    <property type="match status" value="1"/>
</dbReference>
<sequence>MEGCPRNRETCPKLLDLIPQGRKWYHEEKKNSDQEKKLELRLGPPGVDEDDRSAMNTETRNNIKQQQNIKKESEDKSIFSLNGNHFSPSNKTTHVPHISHKRTAPGPVVGWPPVRSFRKNLASTSSSKLGNESSHGAQINKSGDGEKQVELKREGMFVKINMDSVPIGRKVDLSAYNSYEQLSFAVDNLFRGLLAAQRDTSGGEGEEKPIIGLLDGKGEFTLTYEDNEGDKMLVGDVPWQMFVSSVKRLRVIKSSEISSALRFGCSKQEKMRN</sequence>
<evidence type="ECO:0000259" key="11">
    <source>
        <dbReference type="PROSITE" id="PS51745"/>
    </source>
</evidence>
<feature type="compositionally biased region" description="Polar residues" evidence="10">
    <location>
        <begin position="54"/>
        <end position="68"/>
    </location>
</feature>
<evidence type="ECO:0000256" key="8">
    <source>
        <dbReference type="ARBA" id="ARBA00025283"/>
    </source>
</evidence>
<evidence type="ECO:0000256" key="1">
    <source>
        <dbReference type="ARBA" id="ARBA00004123"/>
    </source>
</evidence>
<dbReference type="GO" id="GO:0009734">
    <property type="term" value="P:auxin-activated signaling pathway"/>
    <property type="evidence" value="ECO:0007669"/>
    <property type="project" value="UniProtKB-UniRule"/>
</dbReference>
<feature type="compositionally biased region" description="Basic and acidic residues" evidence="10">
    <location>
        <begin position="26"/>
        <end position="40"/>
    </location>
</feature>
<evidence type="ECO:0000256" key="10">
    <source>
        <dbReference type="SAM" id="MobiDB-lite"/>
    </source>
</evidence>
<keyword evidence="3 9" id="KW-0678">Repressor</keyword>
<protein>
    <recommendedName>
        <fullName evidence="9">Auxin-responsive protein</fullName>
    </recommendedName>
</protein>
<evidence type="ECO:0000256" key="3">
    <source>
        <dbReference type="ARBA" id="ARBA00022491"/>
    </source>
</evidence>
<comment type="similarity">
    <text evidence="2 9">Belongs to the Aux/IAA family.</text>
</comment>
<gene>
    <name evidence="12" type="ORF">TAV2_LOCUS9053</name>
</gene>
<evidence type="ECO:0000313" key="12">
    <source>
        <dbReference type="EMBL" id="CAH2053541.1"/>
    </source>
</evidence>
<feature type="region of interest" description="Disordered" evidence="10">
    <location>
        <begin position="26"/>
        <end position="147"/>
    </location>
</feature>
<dbReference type="GO" id="GO:0005634">
    <property type="term" value="C:nucleus"/>
    <property type="evidence" value="ECO:0007669"/>
    <property type="project" value="UniProtKB-SubCell"/>
</dbReference>
<organism evidence="12 13">
    <name type="scientific">Thlaspi arvense</name>
    <name type="common">Field penny-cress</name>
    <dbReference type="NCBI Taxonomy" id="13288"/>
    <lineage>
        <taxon>Eukaryota</taxon>
        <taxon>Viridiplantae</taxon>
        <taxon>Streptophyta</taxon>
        <taxon>Embryophyta</taxon>
        <taxon>Tracheophyta</taxon>
        <taxon>Spermatophyta</taxon>
        <taxon>Magnoliopsida</taxon>
        <taxon>eudicotyledons</taxon>
        <taxon>Gunneridae</taxon>
        <taxon>Pentapetalae</taxon>
        <taxon>rosids</taxon>
        <taxon>malvids</taxon>
        <taxon>Brassicales</taxon>
        <taxon>Brassicaceae</taxon>
        <taxon>Thlaspideae</taxon>
        <taxon>Thlaspi</taxon>
    </lineage>
</organism>
<evidence type="ECO:0000256" key="6">
    <source>
        <dbReference type="ARBA" id="ARBA00023242"/>
    </source>
</evidence>
<evidence type="ECO:0000256" key="5">
    <source>
        <dbReference type="ARBA" id="ARBA00023163"/>
    </source>
</evidence>
<dbReference type="SUPFAM" id="SSF54277">
    <property type="entry name" value="CAD &amp; PB1 domains"/>
    <property type="match status" value="1"/>
</dbReference>
<keyword evidence="6 9" id="KW-0539">Nucleus</keyword>
<evidence type="ECO:0000256" key="9">
    <source>
        <dbReference type="RuleBase" id="RU004549"/>
    </source>
</evidence>
<comment type="function">
    <text evidence="8">Aux/IAA proteins are short-lived transcriptional factors that function as repressors of early auxin response genes at low auxin concentrations. Repression is thought to result from the interaction with auxin response factors (ARFs), proteins that bind to the auxin-responsive promoter element (AuxRE). Formation of heterodimers with ARF proteins may alter their ability to modulate early auxin response genes expression.</text>
</comment>
<proteinExistence type="inferred from homology"/>
<evidence type="ECO:0000256" key="2">
    <source>
        <dbReference type="ARBA" id="ARBA00006728"/>
    </source>
</evidence>